<feature type="compositionally biased region" description="Basic and acidic residues" evidence="1">
    <location>
        <begin position="18"/>
        <end position="36"/>
    </location>
</feature>
<reference evidence="2 3" key="1">
    <citation type="submission" date="2024-09" db="EMBL/GenBank/DDBJ databases">
        <title>Rethinking Asexuality: The Enigmatic Case of Functional Sexual Genes in Lepraria (Stereocaulaceae).</title>
        <authorList>
            <person name="Doellman M."/>
            <person name="Sun Y."/>
            <person name="Barcenas-Pena A."/>
            <person name="Lumbsch H.T."/>
            <person name="Grewe F."/>
        </authorList>
    </citation>
    <scope>NUCLEOTIDE SEQUENCE [LARGE SCALE GENOMIC DNA]</scope>
    <source>
        <strain evidence="2 3">Mercado 3170</strain>
    </source>
</reference>
<name>A0ABR4AS28_9LECA</name>
<keyword evidence="3" id="KW-1185">Reference proteome</keyword>
<evidence type="ECO:0000313" key="3">
    <source>
        <dbReference type="Proteomes" id="UP001590950"/>
    </source>
</evidence>
<feature type="region of interest" description="Disordered" evidence="1">
    <location>
        <begin position="1"/>
        <end position="57"/>
    </location>
</feature>
<organism evidence="2 3">
    <name type="scientific">Stereocaulon virgatum</name>
    <dbReference type="NCBI Taxonomy" id="373712"/>
    <lineage>
        <taxon>Eukaryota</taxon>
        <taxon>Fungi</taxon>
        <taxon>Dikarya</taxon>
        <taxon>Ascomycota</taxon>
        <taxon>Pezizomycotina</taxon>
        <taxon>Lecanoromycetes</taxon>
        <taxon>OSLEUM clade</taxon>
        <taxon>Lecanoromycetidae</taxon>
        <taxon>Lecanorales</taxon>
        <taxon>Lecanorineae</taxon>
        <taxon>Stereocaulaceae</taxon>
        <taxon>Stereocaulon</taxon>
    </lineage>
</organism>
<evidence type="ECO:0000313" key="2">
    <source>
        <dbReference type="EMBL" id="KAL2046283.1"/>
    </source>
</evidence>
<feature type="region of interest" description="Disordered" evidence="1">
    <location>
        <begin position="83"/>
        <end position="114"/>
    </location>
</feature>
<gene>
    <name evidence="2" type="ORF">N7G274_001730</name>
</gene>
<comment type="caution">
    <text evidence="2">The sequence shown here is derived from an EMBL/GenBank/DDBJ whole genome shotgun (WGS) entry which is preliminary data.</text>
</comment>
<dbReference type="Proteomes" id="UP001590950">
    <property type="component" value="Unassembled WGS sequence"/>
</dbReference>
<protein>
    <submittedName>
        <fullName evidence="2">Uncharacterized protein</fullName>
    </submittedName>
</protein>
<sequence>MEERLRGARATPELEGQPDGRKEGEGENGKGQEAFKRTGAITDRAPPRSMGAWPGTDGKIAKITWRAGYGGVFTLTGREHPGVVTAAQSRGEGSRKRRARRGKLAGCGTPYRMK</sequence>
<proteinExistence type="predicted"/>
<accession>A0ABR4AS28</accession>
<dbReference type="EMBL" id="JBEFKJ010000004">
    <property type="protein sequence ID" value="KAL2046283.1"/>
    <property type="molecule type" value="Genomic_DNA"/>
</dbReference>
<evidence type="ECO:0000256" key="1">
    <source>
        <dbReference type="SAM" id="MobiDB-lite"/>
    </source>
</evidence>